<dbReference type="Proteomes" id="UP001354989">
    <property type="component" value="Chromosome"/>
</dbReference>
<dbReference type="PANTHER" id="PTHR30307">
    <property type="entry name" value="S-ADENOSYLMETHIONINE:TRNA RIBOSYLTRANSFERASE-ISOMERASE"/>
    <property type="match status" value="1"/>
</dbReference>
<evidence type="ECO:0000256" key="3">
    <source>
        <dbReference type="ARBA" id="ARBA00022691"/>
    </source>
</evidence>
<evidence type="ECO:0000256" key="5">
    <source>
        <dbReference type="HAMAP-Rule" id="MF_00113"/>
    </source>
</evidence>
<evidence type="ECO:0000256" key="4">
    <source>
        <dbReference type="ARBA" id="ARBA00022785"/>
    </source>
</evidence>
<keyword evidence="7" id="KW-1185">Reference proteome</keyword>
<comment type="catalytic activity">
    <reaction evidence="5">
        <text>7-aminomethyl-7-carbaguanosine(34) in tRNA + S-adenosyl-L-methionine = epoxyqueuosine(34) in tRNA + adenine + L-methionine + 2 H(+)</text>
        <dbReference type="Rhea" id="RHEA:32155"/>
        <dbReference type="Rhea" id="RHEA-COMP:10342"/>
        <dbReference type="Rhea" id="RHEA-COMP:18582"/>
        <dbReference type="ChEBI" id="CHEBI:15378"/>
        <dbReference type="ChEBI" id="CHEBI:16708"/>
        <dbReference type="ChEBI" id="CHEBI:57844"/>
        <dbReference type="ChEBI" id="CHEBI:59789"/>
        <dbReference type="ChEBI" id="CHEBI:82833"/>
        <dbReference type="ChEBI" id="CHEBI:194443"/>
        <dbReference type="EC" id="2.4.99.17"/>
    </reaction>
</comment>
<comment type="similarity">
    <text evidence="5">Belongs to the QueA family.</text>
</comment>
<reference evidence="6 7" key="1">
    <citation type="submission" date="2021-12" db="EMBL/GenBank/DDBJ databases">
        <title>Genome sequencing of bacteria with rrn-lacking chromosome and rrn-plasmid.</title>
        <authorList>
            <person name="Anda M."/>
            <person name="Iwasaki W."/>
        </authorList>
    </citation>
    <scope>NUCLEOTIDE SEQUENCE [LARGE SCALE GENOMIC DNA]</scope>
    <source>
        <strain evidence="6 7">NBRC 101262</strain>
    </source>
</reference>
<dbReference type="EC" id="2.4.99.17" evidence="5"/>
<dbReference type="EMBL" id="AP025292">
    <property type="protein sequence ID" value="BDC99081.1"/>
    <property type="molecule type" value="Genomic_DNA"/>
</dbReference>
<dbReference type="InterPro" id="IPR042118">
    <property type="entry name" value="QueA_dom1"/>
</dbReference>
<dbReference type="Gene3D" id="3.40.1780.10">
    <property type="entry name" value="QueA-like"/>
    <property type="match status" value="1"/>
</dbReference>
<proteinExistence type="inferred from homology"/>
<organism evidence="6 7">
    <name type="scientific">Persicobacter psychrovividus</name>
    <dbReference type="NCBI Taxonomy" id="387638"/>
    <lineage>
        <taxon>Bacteria</taxon>
        <taxon>Pseudomonadati</taxon>
        <taxon>Bacteroidota</taxon>
        <taxon>Cytophagia</taxon>
        <taxon>Cytophagales</taxon>
        <taxon>Persicobacteraceae</taxon>
        <taxon>Persicobacter</taxon>
    </lineage>
</organism>
<accession>A0ABM7VDS2</accession>
<dbReference type="InterPro" id="IPR036100">
    <property type="entry name" value="QueA_sf"/>
</dbReference>
<comment type="pathway">
    <text evidence="5">tRNA modification; tRNA-queuosine biosynthesis.</text>
</comment>
<gene>
    <name evidence="6" type="primary">queA_1</name>
    <name evidence="5" type="synonym">queA</name>
    <name evidence="6" type="ORF">PEPS_13620</name>
</gene>
<comment type="subunit">
    <text evidence="5">Monomer.</text>
</comment>
<dbReference type="InterPro" id="IPR042119">
    <property type="entry name" value="QueA_dom2"/>
</dbReference>
<dbReference type="Pfam" id="PF02547">
    <property type="entry name" value="Queuosine_synth"/>
    <property type="match status" value="1"/>
</dbReference>
<evidence type="ECO:0000256" key="1">
    <source>
        <dbReference type="ARBA" id="ARBA00022490"/>
    </source>
</evidence>
<dbReference type="HAMAP" id="MF_00113">
    <property type="entry name" value="QueA"/>
    <property type="match status" value="1"/>
</dbReference>
<name>A0ABM7VDS2_9BACT</name>
<dbReference type="PANTHER" id="PTHR30307:SF0">
    <property type="entry name" value="S-ADENOSYLMETHIONINE:TRNA RIBOSYLTRANSFERASE-ISOMERASE"/>
    <property type="match status" value="1"/>
</dbReference>
<keyword evidence="3 5" id="KW-0949">S-adenosyl-L-methionine</keyword>
<evidence type="ECO:0000313" key="6">
    <source>
        <dbReference type="EMBL" id="BDC99081.1"/>
    </source>
</evidence>
<comment type="function">
    <text evidence="5">Transfers and isomerizes the ribose moiety from AdoMet to the 7-aminomethyl group of 7-deazaguanine (preQ1-tRNA) to give epoxyqueuosine (oQ-tRNA).</text>
</comment>
<dbReference type="SUPFAM" id="SSF111337">
    <property type="entry name" value="QueA-like"/>
    <property type="match status" value="1"/>
</dbReference>
<dbReference type="InterPro" id="IPR003699">
    <property type="entry name" value="QueA"/>
</dbReference>
<keyword evidence="1 5" id="KW-0963">Cytoplasm</keyword>
<keyword evidence="2 5" id="KW-0808">Transferase</keyword>
<dbReference type="Gene3D" id="2.40.10.240">
    <property type="entry name" value="QueA-like"/>
    <property type="match status" value="1"/>
</dbReference>
<sequence length="409" mass="46695">MKKEVKLPEIKLAEYTYELNDERIAKYPLAERDASKLLYYQQGKIENLQFPDIEQVIPADSVLFFNNTKVIPARIFFRKDTGAKIEVFLLNPITPSPVISQAMDAKGETVWAAMVGNAKKLKDGQVLNREMTVEGQEVHLKAEIISRSPFQVKFEWTPSDIPFVAIVEEAGTVPLPPYMNREAEDEDKPRYQTVFSKNEGAVAAPTSGLHFTDKILERLDAKNIDRQELTLHVSAGTFQPVKEENAVNHPMHEEQIIIHRHNVEAIIERQGNIYCVGTTSMRTLESLYWFGVKLIEDPQADFFVEKLRPYQYSVEELPSVKAAMTAVLQRMDADKTDHLQGSTEIFIFPSYPFQIIDGIITNFHQPGSTLIMLVAAFIGEDWKKVYQNALDKDYRFLSYGDASFLLRKK</sequence>
<keyword evidence="4 5" id="KW-0671">Queuosine biosynthesis</keyword>
<comment type="subcellular location">
    <subcellularLocation>
        <location evidence="5">Cytoplasm</location>
    </subcellularLocation>
</comment>
<protein>
    <recommendedName>
        <fullName evidence="5">S-adenosylmethionine:tRNA ribosyltransferase-isomerase</fullName>
        <ecNumber evidence="5">2.4.99.17</ecNumber>
    </recommendedName>
    <alternativeName>
        <fullName evidence="5">Queuosine biosynthesis protein QueA</fullName>
    </alternativeName>
</protein>
<evidence type="ECO:0000256" key="2">
    <source>
        <dbReference type="ARBA" id="ARBA00022679"/>
    </source>
</evidence>
<evidence type="ECO:0000313" key="7">
    <source>
        <dbReference type="Proteomes" id="UP001354989"/>
    </source>
</evidence>
<dbReference type="RefSeq" id="WP_338398052.1">
    <property type="nucleotide sequence ID" value="NZ_AP025292.1"/>
</dbReference>